<dbReference type="InterPro" id="IPR000863">
    <property type="entry name" value="Sulfotransferase_dom"/>
</dbReference>
<evidence type="ECO:0000256" key="7">
    <source>
        <dbReference type="ARBA" id="ARBA00022692"/>
    </source>
</evidence>
<name>A0A8E0VFN6_9TREM</name>
<feature type="domain" description="Heparan sulfate-N-deacetylase N-terminal" evidence="22">
    <location>
        <begin position="115"/>
        <end position="341"/>
    </location>
</feature>
<comment type="caution">
    <text evidence="23">The sequence shown here is derived from an EMBL/GenBank/DDBJ whole genome shotgun (WGS) entry which is preliminary data.</text>
</comment>
<dbReference type="UniPathway" id="UPA00862"/>
<feature type="binding site" evidence="17">
    <location>
        <position position="795"/>
    </location>
    <ligand>
        <name>3'-phosphoadenylyl sulfate</name>
        <dbReference type="ChEBI" id="CHEBI:58339"/>
    </ligand>
</feature>
<keyword evidence="6" id="KW-0808">Transferase</keyword>
<feature type="transmembrane region" description="Helical" evidence="19">
    <location>
        <begin position="21"/>
        <end position="41"/>
    </location>
</feature>
<evidence type="ECO:0000313" key="23">
    <source>
        <dbReference type="EMBL" id="KAA0190981.1"/>
    </source>
</evidence>
<dbReference type="AlphaFoldDB" id="A0A8E0VFN6"/>
<proteinExistence type="inferred from homology"/>
<evidence type="ECO:0000256" key="3">
    <source>
        <dbReference type="ARBA" id="ARBA00005093"/>
    </source>
</evidence>
<dbReference type="EC" id="2.8.2.8" evidence="5"/>
<dbReference type="GO" id="GO:0000139">
    <property type="term" value="C:Golgi membrane"/>
    <property type="evidence" value="ECO:0007669"/>
    <property type="project" value="UniProtKB-SubCell"/>
</dbReference>
<evidence type="ECO:0000256" key="9">
    <source>
        <dbReference type="ARBA" id="ARBA00022968"/>
    </source>
</evidence>
<keyword evidence="9" id="KW-0735">Signal-anchor</keyword>
<dbReference type="PANTHER" id="PTHR10605">
    <property type="entry name" value="HEPARAN SULFATE SULFOTRANSFERASE"/>
    <property type="match status" value="1"/>
</dbReference>
<keyword evidence="13 18" id="KW-1015">Disulfide bond</keyword>
<comment type="pathway">
    <text evidence="3">Glycan metabolism; heparan sulfate biosynthesis.</text>
</comment>
<dbReference type="Proteomes" id="UP000728185">
    <property type="component" value="Unassembled WGS sequence"/>
</dbReference>
<evidence type="ECO:0000256" key="10">
    <source>
        <dbReference type="ARBA" id="ARBA00022989"/>
    </source>
</evidence>
<feature type="binding site" evidence="17">
    <location>
        <position position="787"/>
    </location>
    <ligand>
        <name>3'-phosphoadenylyl sulfate</name>
        <dbReference type="ChEBI" id="CHEBI:58339"/>
    </ligand>
</feature>
<evidence type="ECO:0000256" key="18">
    <source>
        <dbReference type="PIRSR" id="PIRSR637359-3"/>
    </source>
</evidence>
<dbReference type="InterPro" id="IPR056793">
    <property type="entry name" value="HSNSD_N"/>
</dbReference>
<evidence type="ECO:0000256" key="2">
    <source>
        <dbReference type="ARBA" id="ARBA00004841"/>
    </source>
</evidence>
<dbReference type="GO" id="GO:0030210">
    <property type="term" value="P:heparin proteoglycan biosynthetic process"/>
    <property type="evidence" value="ECO:0007669"/>
    <property type="project" value="UniProtKB-UniPathway"/>
</dbReference>
<dbReference type="InterPro" id="IPR037359">
    <property type="entry name" value="NST/OST"/>
</dbReference>
<evidence type="ECO:0000256" key="14">
    <source>
        <dbReference type="ARBA" id="ARBA00023180"/>
    </source>
</evidence>
<dbReference type="GO" id="GO:0015016">
    <property type="term" value="F:heparan sulfate N-sulfotransferase activity"/>
    <property type="evidence" value="ECO:0007669"/>
    <property type="project" value="UniProtKB-EC"/>
</dbReference>
<evidence type="ECO:0000256" key="5">
    <source>
        <dbReference type="ARBA" id="ARBA00012979"/>
    </source>
</evidence>
<keyword evidence="24" id="KW-1185">Reference proteome</keyword>
<keyword evidence="7 19" id="KW-0812">Transmembrane</keyword>
<evidence type="ECO:0000256" key="19">
    <source>
        <dbReference type="SAM" id="Phobius"/>
    </source>
</evidence>
<dbReference type="EMBL" id="LUCM01006639">
    <property type="protein sequence ID" value="KAA0190981.1"/>
    <property type="molecule type" value="Genomic_DNA"/>
</dbReference>
<evidence type="ECO:0000256" key="16">
    <source>
        <dbReference type="PIRSR" id="PIRSR637359-1"/>
    </source>
</evidence>
<keyword evidence="8" id="KW-0378">Hydrolase</keyword>
<comment type="subcellular location">
    <subcellularLocation>
        <location evidence="1">Golgi apparatus membrane</location>
        <topology evidence="1">Single-pass type II membrane protein</topology>
    </subcellularLocation>
</comment>
<evidence type="ECO:0000256" key="4">
    <source>
        <dbReference type="ARBA" id="ARBA00010420"/>
    </source>
</evidence>
<protein>
    <recommendedName>
        <fullName evidence="5">[heparan sulfate]-glucosamine N-sulfotransferase</fullName>
        <ecNumber evidence="5">2.8.2.8</ecNumber>
    </recommendedName>
</protein>
<evidence type="ECO:0000256" key="8">
    <source>
        <dbReference type="ARBA" id="ARBA00022801"/>
    </source>
</evidence>
<dbReference type="InterPro" id="IPR021930">
    <property type="entry name" value="Heparan_SO4_deacetylase_dom"/>
</dbReference>
<keyword evidence="11" id="KW-0333">Golgi apparatus</keyword>
<keyword evidence="12 19" id="KW-0472">Membrane</keyword>
<dbReference type="Pfam" id="PF00685">
    <property type="entry name" value="Sulfotransfer_1"/>
    <property type="match status" value="1"/>
</dbReference>
<evidence type="ECO:0000256" key="17">
    <source>
        <dbReference type="PIRSR" id="PIRSR637359-2"/>
    </source>
</evidence>
<evidence type="ECO:0000259" key="20">
    <source>
        <dbReference type="Pfam" id="PF00685"/>
    </source>
</evidence>
<evidence type="ECO:0000259" key="22">
    <source>
        <dbReference type="Pfam" id="PF25119"/>
    </source>
</evidence>
<comment type="pathway">
    <text evidence="2">Glycan metabolism; heparin biosynthesis.</text>
</comment>
<evidence type="ECO:0000256" key="13">
    <source>
        <dbReference type="ARBA" id="ARBA00023157"/>
    </source>
</evidence>
<dbReference type="Pfam" id="PF25119">
    <property type="entry name" value="HSNSD_N"/>
    <property type="match status" value="1"/>
</dbReference>
<evidence type="ECO:0000313" key="24">
    <source>
        <dbReference type="Proteomes" id="UP000728185"/>
    </source>
</evidence>
<evidence type="ECO:0000256" key="11">
    <source>
        <dbReference type="ARBA" id="ARBA00023034"/>
    </source>
</evidence>
<dbReference type="Gene3D" id="3.40.50.300">
    <property type="entry name" value="P-loop containing nucleotide triphosphate hydrolases"/>
    <property type="match status" value="1"/>
</dbReference>
<dbReference type="InterPro" id="IPR027417">
    <property type="entry name" value="P-loop_NTPase"/>
</dbReference>
<feature type="disulfide bond" evidence="18">
    <location>
        <begin position="931"/>
        <end position="952"/>
    </location>
</feature>
<reference evidence="23" key="1">
    <citation type="submission" date="2019-05" db="EMBL/GenBank/DDBJ databases">
        <title>Annotation for the trematode Fasciolopsis buski.</title>
        <authorList>
            <person name="Choi Y.-J."/>
        </authorList>
    </citation>
    <scope>NUCLEOTIDE SEQUENCE</scope>
    <source>
        <strain evidence="23">HT</strain>
        <tissue evidence="23">Whole worm</tissue>
    </source>
</reference>
<organism evidence="23 24">
    <name type="scientific">Fasciolopsis buskii</name>
    <dbReference type="NCBI Taxonomy" id="27845"/>
    <lineage>
        <taxon>Eukaryota</taxon>
        <taxon>Metazoa</taxon>
        <taxon>Spiralia</taxon>
        <taxon>Lophotrochozoa</taxon>
        <taxon>Platyhelminthes</taxon>
        <taxon>Trematoda</taxon>
        <taxon>Digenea</taxon>
        <taxon>Plagiorchiida</taxon>
        <taxon>Echinostomata</taxon>
        <taxon>Echinostomatoidea</taxon>
        <taxon>Fasciolidae</taxon>
        <taxon>Fasciolopsis</taxon>
    </lineage>
</organism>
<feature type="binding site" evidence="17">
    <location>
        <begin position="957"/>
        <end position="961"/>
    </location>
    <ligand>
        <name>3'-phosphoadenylyl sulfate</name>
        <dbReference type="ChEBI" id="CHEBI:58339"/>
    </ligand>
</feature>
<sequence>MFSLILRKIGSFCPLRRLKSSKLFVIGVIVFALLYIALFSFRSYAGCGDLACFDTSSQFPYASRLPIIKHMTQSHQIHTVTKAMTVHKIHEHHQFSDGSRPSYVLLVSTGVASGEIVQLLDYLFLSYKIVTANRSYVPSLLALLQISSRESSNFHIRLIIFEDFALYLRLPTKLRSLIDQYCITNDVGIIVFLNEGRAFSTEPDSLSRVGNLPLFLHRLRNTPWGIFTAHNTTALHITRQGRLQPDPLDFSDCCRATLIPAPGSEHSFVSLMFTRTAEKVGRHYSPIYQTVEKSFGETGAVYQSLVLEDLGLHDGVRRIVFSTSPGGLWINKMLLFDAIIHLSNGRIHASPPVNIPLDRIYHDLSNSLFMTNFSNSDLVRWLLIDVDDVFLRGSGGTFTRQDAEAMHQTQSLWRLYVRNFRFNLGFCGQFFERAKWADRPGYEAVLKYRKEFWWFDHLWNHLQPHKVNLSTLVDLMQQNKRFAEEHDIPVSGGYAVAPHHSGVYPVVPELYKAWRQVWNLRCTSTVHYPQLLTPRPHLGFRYSDIQVLPRQTCGIYSRFIHVEDFPGGEARLRELLFGGSLFYTLLLNPVSIFMTHMTNYKGDRLALYLFDALFRFVRDWTNLQLVSAPPEHLSEVYTHRFSSLGAQDLPVYSDPCHDRHDLAIWPADWPCGSKALPGLIILGPQKSGSTAFVHFLRLNPSLLANRYQFGTTFEELQFFSSDQIYARGLHWYLTQLNDSDSSPDAFDMSFGKDRVRFEKSATYFESSKASARIYALVPQARLIVLLRDPVERAYSWYQHSLAHNDLAPRLISFENLIHFGQNITESHLIQNISSTDLRRLGVDPGNTTSLQMALFAIRHLYNRCIEPGYYAQHLLRWLSLFPASQILLIDSSQFQQAPETVLRVVQEFLHLPTRINFTAYLEYDPQKGFHCLREGIRFPKWSNSHLSPHRRCLGSGKGRQYPRLNRNSEVIRTLYRAANQQLIDLLRNQPSWRSWLSKVSGFDYPKWLLSRAASD</sequence>
<dbReference type="Pfam" id="PF12062">
    <property type="entry name" value="HSNSD-CE"/>
    <property type="match status" value="1"/>
</dbReference>
<comment type="similarity">
    <text evidence="4">Belongs to the sulfotransferase 1 family. NDST subfamily.</text>
</comment>
<dbReference type="OrthoDB" id="8958249at2759"/>
<dbReference type="SUPFAM" id="SSF52540">
    <property type="entry name" value="P-loop containing nucleoside triphosphate hydrolases"/>
    <property type="match status" value="1"/>
</dbReference>
<evidence type="ECO:0000256" key="15">
    <source>
        <dbReference type="ARBA" id="ARBA00023268"/>
    </source>
</evidence>
<keyword evidence="15" id="KW-0511">Multifunctional enzyme</keyword>
<keyword evidence="14" id="KW-0325">Glycoprotein</keyword>
<dbReference type="GO" id="GO:0015012">
    <property type="term" value="P:heparan sulfate proteoglycan biosynthetic process"/>
    <property type="evidence" value="ECO:0007669"/>
    <property type="project" value="UniProtKB-UniPathway"/>
</dbReference>
<feature type="domain" description="Heparan sulphate-N-deacetylase deacetylase" evidence="21">
    <location>
        <begin position="380"/>
        <end position="582"/>
    </location>
</feature>
<dbReference type="GO" id="GO:0019213">
    <property type="term" value="F:deacetylase activity"/>
    <property type="evidence" value="ECO:0007669"/>
    <property type="project" value="TreeGrafter"/>
</dbReference>
<dbReference type="UniPathway" id="UPA00756"/>
<evidence type="ECO:0000256" key="12">
    <source>
        <dbReference type="ARBA" id="ARBA00023136"/>
    </source>
</evidence>
<dbReference type="PANTHER" id="PTHR10605:SF56">
    <property type="entry name" value="BIFUNCTIONAL HEPARAN SULFATE N-DEACETYLASE_N-SULFOTRANSFERASE"/>
    <property type="match status" value="1"/>
</dbReference>
<dbReference type="GO" id="GO:0016787">
    <property type="term" value="F:hydrolase activity"/>
    <property type="evidence" value="ECO:0007669"/>
    <property type="project" value="UniProtKB-KW"/>
</dbReference>
<evidence type="ECO:0000256" key="1">
    <source>
        <dbReference type="ARBA" id="ARBA00004323"/>
    </source>
</evidence>
<feature type="domain" description="Sulfotransferase" evidence="20">
    <location>
        <begin position="679"/>
        <end position="934"/>
    </location>
</feature>
<keyword evidence="10 19" id="KW-1133">Transmembrane helix</keyword>
<gene>
    <name evidence="23" type="ORF">FBUS_02959</name>
</gene>
<feature type="active site" description="For sulfotransferase activity" evidence="16">
    <location>
        <position position="686"/>
    </location>
</feature>
<evidence type="ECO:0000256" key="6">
    <source>
        <dbReference type="ARBA" id="ARBA00022679"/>
    </source>
</evidence>
<evidence type="ECO:0000259" key="21">
    <source>
        <dbReference type="Pfam" id="PF12062"/>
    </source>
</evidence>
<accession>A0A8E0VFN6</accession>